<comment type="catalytic activity">
    <reaction evidence="1 14 15">
        <text>(2R,3S)-3-isopropylmalate + NAD(+) = 4-methyl-2-oxopentanoate + CO2 + NADH</text>
        <dbReference type="Rhea" id="RHEA:32271"/>
        <dbReference type="ChEBI" id="CHEBI:16526"/>
        <dbReference type="ChEBI" id="CHEBI:17865"/>
        <dbReference type="ChEBI" id="CHEBI:35121"/>
        <dbReference type="ChEBI" id="CHEBI:57540"/>
        <dbReference type="ChEBI" id="CHEBI:57945"/>
        <dbReference type="EC" id="1.1.1.85"/>
    </reaction>
</comment>
<dbReference type="GO" id="GO:0051287">
    <property type="term" value="F:NAD binding"/>
    <property type="evidence" value="ECO:0007669"/>
    <property type="project" value="InterPro"/>
</dbReference>
<dbReference type="Gene3D" id="3.40.718.10">
    <property type="entry name" value="Isopropylmalate Dehydrogenase"/>
    <property type="match status" value="1"/>
</dbReference>
<dbReference type="EMBL" id="SLUK01000002">
    <property type="protein sequence ID" value="TCL44623.1"/>
    <property type="molecule type" value="Genomic_DNA"/>
</dbReference>
<feature type="site" description="Important for catalysis" evidence="14">
    <location>
        <position position="191"/>
    </location>
</feature>
<dbReference type="PANTHER" id="PTHR42979">
    <property type="entry name" value="3-ISOPROPYLMALATE DEHYDROGENASE"/>
    <property type="match status" value="1"/>
</dbReference>
<comment type="function">
    <text evidence="14 15">Catalyzes the oxidation of 3-carboxy-2-hydroxy-4-methylpentanoate (3-isopropylmalate) to 3-carboxy-4-methyl-2-oxopentanoate. The product decarboxylates to 4-methyl-2 oxopentanoate.</text>
</comment>
<evidence type="ECO:0000256" key="13">
    <source>
        <dbReference type="ARBA" id="ARBA00023304"/>
    </source>
</evidence>
<dbReference type="GO" id="GO:0005829">
    <property type="term" value="C:cytosol"/>
    <property type="evidence" value="ECO:0007669"/>
    <property type="project" value="TreeGrafter"/>
</dbReference>
<evidence type="ECO:0000256" key="6">
    <source>
        <dbReference type="ARBA" id="ARBA00022430"/>
    </source>
</evidence>
<evidence type="ECO:0000256" key="9">
    <source>
        <dbReference type="ARBA" id="ARBA00022842"/>
    </source>
</evidence>
<comment type="cofactor">
    <cofactor evidence="14 15">
        <name>Mg(2+)</name>
        <dbReference type="ChEBI" id="CHEBI:18420"/>
    </cofactor>
    <cofactor evidence="14 15">
        <name>Mn(2+)</name>
        <dbReference type="ChEBI" id="CHEBI:29035"/>
    </cofactor>
    <text evidence="14 15">Binds 1 Mg(2+) or Mn(2+) ion per subunit.</text>
</comment>
<dbReference type="FunFam" id="3.40.718.10:FF:000006">
    <property type="entry name" value="3-isopropylmalate dehydrogenase"/>
    <property type="match status" value="1"/>
</dbReference>
<dbReference type="PROSITE" id="PS00470">
    <property type="entry name" value="IDH_IMDH"/>
    <property type="match status" value="1"/>
</dbReference>
<dbReference type="NCBIfam" id="TIGR00169">
    <property type="entry name" value="leuB"/>
    <property type="match status" value="1"/>
</dbReference>
<keyword evidence="7 14" id="KW-0028">Amino-acid biosynthesis</keyword>
<feature type="binding site" evidence="14">
    <location>
        <position position="248"/>
    </location>
    <ligand>
        <name>Mg(2+)</name>
        <dbReference type="ChEBI" id="CHEBI:18420"/>
    </ligand>
</feature>
<comment type="caution">
    <text evidence="17">The sequence shown here is derived from an EMBL/GenBank/DDBJ whole genome shotgun (WGS) entry which is preliminary data.</text>
</comment>
<evidence type="ECO:0000256" key="4">
    <source>
        <dbReference type="ARBA" id="ARBA00008319"/>
    </source>
</evidence>
<dbReference type="RefSeq" id="WP_132084021.1">
    <property type="nucleotide sequence ID" value="NZ_SLUK01000002.1"/>
</dbReference>
<evidence type="ECO:0000256" key="11">
    <source>
        <dbReference type="ARBA" id="ARBA00023027"/>
    </source>
</evidence>
<keyword evidence="12 14" id="KW-0464">Manganese</keyword>
<keyword evidence="13 14" id="KW-0100">Branched-chain amino acid biosynthesis</keyword>
<evidence type="ECO:0000256" key="7">
    <source>
        <dbReference type="ARBA" id="ARBA00022605"/>
    </source>
</evidence>
<feature type="binding site" evidence="14">
    <location>
        <position position="96"/>
    </location>
    <ligand>
        <name>substrate</name>
    </ligand>
</feature>
<keyword evidence="18" id="KW-1185">Reference proteome</keyword>
<dbReference type="GO" id="GO:0003862">
    <property type="term" value="F:3-isopropylmalate dehydrogenase activity"/>
    <property type="evidence" value="ECO:0007669"/>
    <property type="project" value="UniProtKB-UniRule"/>
</dbReference>
<comment type="cofactor">
    <cofactor evidence="2">
        <name>Mn(2+)</name>
        <dbReference type="ChEBI" id="CHEBI:29035"/>
    </cofactor>
</comment>
<dbReference type="HAMAP" id="MF_01033">
    <property type="entry name" value="LeuB_type1"/>
    <property type="match status" value="1"/>
</dbReference>
<gene>
    <name evidence="14" type="primary">leuB</name>
    <name evidence="17" type="ORF">EDD78_102248</name>
</gene>
<protein>
    <recommendedName>
        <fullName evidence="14">3-isopropylmalate dehydrogenase</fullName>
        <ecNumber evidence="14">1.1.1.85</ecNumber>
    </recommendedName>
    <alternativeName>
        <fullName evidence="14">3-IPM-DH</fullName>
    </alternativeName>
    <alternativeName>
        <fullName evidence="14">Beta-IPM dehydrogenase</fullName>
        <shortName evidence="14">IMDH</shortName>
    </alternativeName>
</protein>
<feature type="binding site" evidence="14">
    <location>
        <position position="106"/>
    </location>
    <ligand>
        <name>substrate</name>
    </ligand>
</feature>
<keyword evidence="8 14" id="KW-0479">Metal-binding</keyword>
<evidence type="ECO:0000313" key="18">
    <source>
        <dbReference type="Proteomes" id="UP000294682"/>
    </source>
</evidence>
<feature type="binding site" evidence="14">
    <location>
        <begin position="282"/>
        <end position="294"/>
    </location>
    <ligand>
        <name>NAD(+)</name>
        <dbReference type="ChEBI" id="CHEBI:57540"/>
    </ligand>
</feature>
<dbReference type="AlphaFoldDB" id="A0A9X8Y904"/>
<evidence type="ECO:0000256" key="12">
    <source>
        <dbReference type="ARBA" id="ARBA00023211"/>
    </source>
</evidence>
<comment type="pathway">
    <text evidence="3 14 15">Amino-acid biosynthesis; L-leucine biosynthesis; L-leucine from 3-methyl-2-oxobutanoate: step 3/4.</text>
</comment>
<sequence length="382" mass="41043">MDMKITVLKGDGIGPEIVDEAIKVLKVVCECENINLTLDEQPIGGVAIDKTGDPLPQETIDSCKSSDAVLLGAVGGPKWDALPTDKRPEKGLLRIRSELGLFANLRPARIFPELCSNSPLKDSIVQSGVDLLVVRELTGGIYFGKKGSEQINGEQSSYDEMRYSEHEIERIARAAFDAAAKRHRKVTCVDKANVLETSQLFRSVVARIGAKEYPDIELSNLYVDNASMQLVNNPGQFDVIVTGNLFGDILSDEAAMLTGSIGMLPSASLGGSGFGLYEPIHGSAPDIAGKGIANPLATILSVAMMLKHTFQMTMHAKVIEAAVEESLSVLRTPDLMPAEEEPAHSLGGYITEVFGTRTGLETATTGELGDFVANEVRRALEK</sequence>
<evidence type="ECO:0000313" key="17">
    <source>
        <dbReference type="EMBL" id="TCL44623.1"/>
    </source>
</evidence>
<evidence type="ECO:0000256" key="1">
    <source>
        <dbReference type="ARBA" id="ARBA00000624"/>
    </source>
</evidence>
<accession>A0A9X8Y904</accession>
<proteinExistence type="inferred from homology"/>
<dbReference type="GO" id="GO:0000287">
    <property type="term" value="F:magnesium ion binding"/>
    <property type="evidence" value="ECO:0007669"/>
    <property type="project" value="InterPro"/>
</dbReference>
<dbReference type="InterPro" id="IPR004429">
    <property type="entry name" value="Isopropylmalate_DH"/>
</dbReference>
<evidence type="ECO:0000256" key="10">
    <source>
        <dbReference type="ARBA" id="ARBA00023002"/>
    </source>
</evidence>
<evidence type="ECO:0000256" key="2">
    <source>
        <dbReference type="ARBA" id="ARBA00001936"/>
    </source>
</evidence>
<dbReference type="SUPFAM" id="SSF53659">
    <property type="entry name" value="Isocitrate/Isopropylmalate dehydrogenase-like"/>
    <property type="match status" value="1"/>
</dbReference>
<evidence type="ECO:0000259" key="16">
    <source>
        <dbReference type="SMART" id="SM01329"/>
    </source>
</evidence>
<reference evidence="17 18" key="1">
    <citation type="submission" date="2019-03" db="EMBL/GenBank/DDBJ databases">
        <title>Genomic Encyclopedia of Type Strains, Phase IV (KMG-IV): sequencing the most valuable type-strain genomes for metagenomic binning, comparative biology and taxonomic classification.</title>
        <authorList>
            <person name="Goeker M."/>
        </authorList>
    </citation>
    <scope>NUCLEOTIDE SEQUENCE [LARGE SCALE GENOMIC DNA]</scope>
    <source>
        <strain evidence="17 18">DSM 100433</strain>
    </source>
</reference>
<feature type="domain" description="Isopropylmalate dehydrogenase-like" evidence="16">
    <location>
        <begin position="4"/>
        <end position="372"/>
    </location>
</feature>
<evidence type="ECO:0000256" key="14">
    <source>
        <dbReference type="HAMAP-Rule" id="MF_01033"/>
    </source>
</evidence>
<name>A0A9X8Y904_9FIRM</name>
<dbReference type="InterPro" id="IPR024084">
    <property type="entry name" value="IsoPropMal-DH-like_dom"/>
</dbReference>
<comment type="similarity">
    <text evidence="4 14">Belongs to the isocitrate and isopropylmalate dehydrogenases family. LeuB type 1 subfamily.</text>
</comment>
<dbReference type="GO" id="GO:0009098">
    <property type="term" value="P:L-leucine biosynthetic process"/>
    <property type="evidence" value="ECO:0007669"/>
    <property type="project" value="UniProtKB-UniRule"/>
</dbReference>
<feature type="binding site" evidence="14">
    <location>
        <position position="224"/>
    </location>
    <ligand>
        <name>substrate</name>
    </ligand>
</feature>
<dbReference type="EC" id="1.1.1.85" evidence="14"/>
<dbReference type="PANTHER" id="PTHR42979:SF1">
    <property type="entry name" value="3-ISOPROPYLMALATE DEHYDROGENASE"/>
    <property type="match status" value="1"/>
</dbReference>
<keyword evidence="9 14" id="KW-0460">Magnesium</keyword>
<dbReference type="Pfam" id="PF00180">
    <property type="entry name" value="Iso_dh"/>
    <property type="match status" value="1"/>
</dbReference>
<evidence type="ECO:0000256" key="8">
    <source>
        <dbReference type="ARBA" id="ARBA00022723"/>
    </source>
</evidence>
<feature type="binding site" evidence="14">
    <location>
        <position position="252"/>
    </location>
    <ligand>
        <name>Mg(2+)</name>
        <dbReference type="ChEBI" id="CHEBI:18420"/>
    </ligand>
</feature>
<keyword evidence="6 14" id="KW-0432">Leucine biosynthesis</keyword>
<evidence type="ECO:0000256" key="3">
    <source>
        <dbReference type="ARBA" id="ARBA00004762"/>
    </source>
</evidence>
<evidence type="ECO:0000256" key="5">
    <source>
        <dbReference type="ARBA" id="ARBA00011738"/>
    </source>
</evidence>
<keyword evidence="11 14" id="KW-0520">NAD</keyword>
<feature type="binding site" evidence="14">
    <location>
        <position position="135"/>
    </location>
    <ligand>
        <name>substrate</name>
    </ligand>
</feature>
<keyword evidence="14" id="KW-0963">Cytoplasm</keyword>
<comment type="subcellular location">
    <subcellularLocation>
        <location evidence="14">Cytoplasm</location>
    </subcellularLocation>
</comment>
<feature type="binding site" evidence="14">
    <location>
        <begin position="76"/>
        <end position="89"/>
    </location>
    <ligand>
        <name>NAD(+)</name>
        <dbReference type="ChEBI" id="CHEBI:57540"/>
    </ligand>
</feature>
<dbReference type="InterPro" id="IPR019818">
    <property type="entry name" value="IsoCit/isopropylmalate_DH_CS"/>
</dbReference>
<comment type="subunit">
    <text evidence="5 14 15">Homodimer.</text>
</comment>
<evidence type="ECO:0000256" key="15">
    <source>
        <dbReference type="RuleBase" id="RU004445"/>
    </source>
</evidence>
<organism evidence="17 18">
    <name type="scientific">Harryflintia acetispora</name>
    <dbReference type="NCBI Taxonomy" id="1849041"/>
    <lineage>
        <taxon>Bacteria</taxon>
        <taxon>Bacillati</taxon>
        <taxon>Bacillota</taxon>
        <taxon>Clostridia</taxon>
        <taxon>Eubacteriales</taxon>
        <taxon>Oscillospiraceae</taxon>
        <taxon>Harryflintia</taxon>
    </lineage>
</organism>
<feature type="binding site" evidence="14">
    <location>
        <position position="224"/>
    </location>
    <ligand>
        <name>Mg(2+)</name>
        <dbReference type="ChEBI" id="CHEBI:18420"/>
    </ligand>
</feature>
<keyword evidence="10 14" id="KW-0560">Oxidoreductase</keyword>
<dbReference type="Proteomes" id="UP000294682">
    <property type="component" value="Unassembled WGS sequence"/>
</dbReference>
<dbReference type="SMART" id="SM01329">
    <property type="entry name" value="Iso_dh"/>
    <property type="match status" value="1"/>
</dbReference>
<feature type="site" description="Important for catalysis" evidence="14">
    <location>
        <position position="142"/>
    </location>
</feature>